<keyword evidence="5" id="KW-1185">Reference proteome</keyword>
<evidence type="ECO:0000313" key="4">
    <source>
        <dbReference type="EMBL" id="KAE7997716.1"/>
    </source>
</evidence>
<feature type="domain" description="Sialate O-acetylesterase" evidence="3">
    <location>
        <begin position="26"/>
        <end position="255"/>
    </location>
</feature>
<sequence>MLPLFFHFLVLLAHASSVRPQQLQPKNIFILAGQSNMAGRGGVVNGAWDGIVPPQCQPNHSILRLSANLAWVLAQEPLHADIDANKTNGVGPGMAFANAVLSKDPTFGVIGLVPCAIGGTSISEWGRGTSLYKRLLRRAQAALQDGGTIQALLWYQGEADTVTKAAADSYQAKLESFFSDVREDLKSPMLPIIQVALASGSGHFVDIVREAQLGIDLLDLRTVDAKGLPLEPDGLHITTQAQVQLGQMLAATFLQLLPSGRPILSPIHSSAPRRCSNFVLDFGRSIIKMNQHYTIR</sequence>
<proteinExistence type="predicted"/>
<dbReference type="EMBL" id="CM017321">
    <property type="protein sequence ID" value="KAE7997716.1"/>
    <property type="molecule type" value="Genomic_DNA"/>
</dbReference>
<dbReference type="OrthoDB" id="42638at2759"/>
<dbReference type="InterPro" id="IPR005181">
    <property type="entry name" value="SASA"/>
</dbReference>
<evidence type="ECO:0000313" key="5">
    <source>
        <dbReference type="Proteomes" id="UP000327013"/>
    </source>
</evidence>
<evidence type="ECO:0000256" key="2">
    <source>
        <dbReference type="SAM" id="SignalP"/>
    </source>
</evidence>
<protein>
    <recommendedName>
        <fullName evidence="3">Sialate O-acetylesterase domain-containing protein</fullName>
    </recommendedName>
</protein>
<dbReference type="Gene3D" id="3.40.50.1110">
    <property type="entry name" value="SGNH hydrolase"/>
    <property type="match status" value="1"/>
</dbReference>
<dbReference type="GO" id="GO:0016787">
    <property type="term" value="F:hydrolase activity"/>
    <property type="evidence" value="ECO:0007669"/>
    <property type="project" value="UniProtKB-KW"/>
</dbReference>
<gene>
    <name evidence="4" type="ORF">FH972_002323</name>
</gene>
<evidence type="ECO:0000259" key="3">
    <source>
        <dbReference type="Pfam" id="PF03629"/>
    </source>
</evidence>
<evidence type="ECO:0000256" key="1">
    <source>
        <dbReference type="ARBA" id="ARBA00022801"/>
    </source>
</evidence>
<keyword evidence="2" id="KW-0732">Signal</keyword>
<name>A0A5N6QEI9_9ROSI</name>
<feature type="signal peptide" evidence="2">
    <location>
        <begin position="1"/>
        <end position="20"/>
    </location>
</feature>
<dbReference type="InterPro" id="IPR052940">
    <property type="entry name" value="Carb_Esterase_6"/>
</dbReference>
<dbReference type="PANTHER" id="PTHR31988">
    <property type="entry name" value="ESTERASE, PUTATIVE (DUF303)-RELATED"/>
    <property type="match status" value="1"/>
</dbReference>
<keyword evidence="1" id="KW-0378">Hydrolase</keyword>
<dbReference type="InterPro" id="IPR036514">
    <property type="entry name" value="SGNH_hydro_sf"/>
</dbReference>
<dbReference type="AlphaFoldDB" id="A0A5N6QEI9"/>
<feature type="chain" id="PRO_5024352423" description="Sialate O-acetylesterase domain-containing protein" evidence="2">
    <location>
        <begin position="21"/>
        <end position="296"/>
    </location>
</feature>
<dbReference type="SUPFAM" id="SSF52266">
    <property type="entry name" value="SGNH hydrolase"/>
    <property type="match status" value="1"/>
</dbReference>
<reference evidence="4 5" key="1">
    <citation type="submission" date="2019-06" db="EMBL/GenBank/DDBJ databases">
        <title>A chromosomal-level reference genome of Carpinus fangiana (Coryloideae, Betulaceae).</title>
        <authorList>
            <person name="Yang X."/>
            <person name="Wang Z."/>
            <person name="Zhang L."/>
            <person name="Hao G."/>
            <person name="Liu J."/>
            <person name="Yang Y."/>
        </authorList>
    </citation>
    <scope>NUCLEOTIDE SEQUENCE [LARGE SCALE GENOMIC DNA]</scope>
    <source>
        <strain evidence="4">Cfa_2016G</strain>
        <tissue evidence="4">Leaf</tissue>
    </source>
</reference>
<accession>A0A5N6QEI9</accession>
<dbReference type="Proteomes" id="UP000327013">
    <property type="component" value="Chromosome 1"/>
</dbReference>
<dbReference type="PANTHER" id="PTHR31988:SF15">
    <property type="entry name" value="ESTERASE, PUTATIVE (DUF303)-RELATED"/>
    <property type="match status" value="1"/>
</dbReference>
<organism evidence="4 5">
    <name type="scientific">Carpinus fangiana</name>
    <dbReference type="NCBI Taxonomy" id="176857"/>
    <lineage>
        <taxon>Eukaryota</taxon>
        <taxon>Viridiplantae</taxon>
        <taxon>Streptophyta</taxon>
        <taxon>Embryophyta</taxon>
        <taxon>Tracheophyta</taxon>
        <taxon>Spermatophyta</taxon>
        <taxon>Magnoliopsida</taxon>
        <taxon>eudicotyledons</taxon>
        <taxon>Gunneridae</taxon>
        <taxon>Pentapetalae</taxon>
        <taxon>rosids</taxon>
        <taxon>fabids</taxon>
        <taxon>Fagales</taxon>
        <taxon>Betulaceae</taxon>
        <taxon>Carpinus</taxon>
    </lineage>
</organism>
<dbReference type="Pfam" id="PF03629">
    <property type="entry name" value="SASA"/>
    <property type="match status" value="1"/>
</dbReference>